<evidence type="ECO:0000256" key="5">
    <source>
        <dbReference type="ARBA" id="ARBA00022989"/>
    </source>
</evidence>
<evidence type="ECO:0000313" key="9">
    <source>
        <dbReference type="Proteomes" id="UP000398389"/>
    </source>
</evidence>
<gene>
    <name evidence="8" type="ORF">SAPINGB_P000274</name>
</gene>
<evidence type="ECO:0000256" key="3">
    <source>
        <dbReference type="ARBA" id="ARBA00022692"/>
    </source>
</evidence>
<feature type="transmembrane region" description="Helical" evidence="7">
    <location>
        <begin position="43"/>
        <end position="63"/>
    </location>
</feature>
<proteinExistence type="predicted"/>
<protein>
    <recommendedName>
        <fullName evidence="10">Cystinosin</fullName>
    </recommendedName>
</protein>
<evidence type="ECO:0000256" key="6">
    <source>
        <dbReference type="ARBA" id="ARBA00023136"/>
    </source>
</evidence>
<dbReference type="PANTHER" id="PTHR13131">
    <property type="entry name" value="CYSTINOSIN"/>
    <property type="match status" value="1"/>
</dbReference>
<evidence type="ECO:0000256" key="2">
    <source>
        <dbReference type="ARBA" id="ARBA00022448"/>
    </source>
</evidence>
<dbReference type="GeneID" id="43579098"/>
<feature type="transmembrane region" description="Helical" evidence="7">
    <location>
        <begin position="250"/>
        <end position="268"/>
    </location>
</feature>
<name>A0A5E8AZB2_9ASCO</name>
<feature type="transmembrane region" description="Helical" evidence="7">
    <location>
        <begin position="111"/>
        <end position="132"/>
    </location>
</feature>
<dbReference type="PANTHER" id="PTHR13131:SF5">
    <property type="entry name" value="CYSTINOSIN"/>
    <property type="match status" value="1"/>
</dbReference>
<dbReference type="GO" id="GO:0012505">
    <property type="term" value="C:endomembrane system"/>
    <property type="evidence" value="ECO:0007669"/>
    <property type="project" value="UniProtKB-SubCell"/>
</dbReference>
<dbReference type="RefSeq" id="XP_031850889.1">
    <property type="nucleotide sequence ID" value="XM_031994998.1"/>
</dbReference>
<dbReference type="EMBL" id="CABVLU010000001">
    <property type="protein sequence ID" value="VVT44044.1"/>
    <property type="molecule type" value="Genomic_DNA"/>
</dbReference>
<dbReference type="GO" id="GO:0015184">
    <property type="term" value="F:L-cystine transmembrane transporter activity"/>
    <property type="evidence" value="ECO:0007669"/>
    <property type="project" value="TreeGrafter"/>
</dbReference>
<keyword evidence="5 7" id="KW-1133">Transmembrane helix</keyword>
<keyword evidence="9" id="KW-1185">Reference proteome</keyword>
<keyword evidence="4" id="KW-0677">Repeat</keyword>
<dbReference type="Proteomes" id="UP000398389">
    <property type="component" value="Unassembled WGS sequence"/>
</dbReference>
<keyword evidence="3 7" id="KW-0812">Transmembrane</keyword>
<dbReference type="InterPro" id="IPR006603">
    <property type="entry name" value="PQ-loop_rpt"/>
</dbReference>
<organism evidence="8 9">
    <name type="scientific">Magnusiomyces paraingens</name>
    <dbReference type="NCBI Taxonomy" id="2606893"/>
    <lineage>
        <taxon>Eukaryota</taxon>
        <taxon>Fungi</taxon>
        <taxon>Dikarya</taxon>
        <taxon>Ascomycota</taxon>
        <taxon>Saccharomycotina</taxon>
        <taxon>Dipodascomycetes</taxon>
        <taxon>Dipodascales</taxon>
        <taxon>Dipodascaceae</taxon>
        <taxon>Magnusiomyces</taxon>
    </lineage>
</organism>
<dbReference type="AlphaFoldDB" id="A0A5E8AZB2"/>
<dbReference type="InterPro" id="IPR005282">
    <property type="entry name" value="LC_transporter"/>
</dbReference>
<evidence type="ECO:0008006" key="10">
    <source>
        <dbReference type="Google" id="ProtNLM"/>
    </source>
</evidence>
<reference evidence="8 9" key="1">
    <citation type="submission" date="2019-09" db="EMBL/GenBank/DDBJ databases">
        <authorList>
            <person name="Brejova B."/>
        </authorList>
    </citation>
    <scope>NUCLEOTIDE SEQUENCE [LARGE SCALE GENOMIC DNA]</scope>
</reference>
<evidence type="ECO:0000256" key="7">
    <source>
        <dbReference type="SAM" id="Phobius"/>
    </source>
</evidence>
<accession>A0A5E8AZB2</accession>
<sequence>MMDLEFLSKILGWSYFLCWGLASYPPILLNLRLRSVEGISLDFLYLNIVGYLCYTTSICLLYFNPLVREQYADKYTPKTPLPLPLPPDTASSSPVPTPHQRNYPLIQINDVAYTVHGLICALVVYAQVHFAGFKRHKSQRVSKYTQLILAAVGAICIAIVGSVLYIPHATDLTLLDVAEVLAYVKVAMSTAKHIPQLLYNHQRRSTKGWAIQTTVLDVSGAGLSICQLILDAYRSNDMGNILGNTSKLSLASVTMMFGAIFLIQHYVLYPSTRPPEVICLDGGLNKQLHTS</sequence>
<feature type="transmembrane region" description="Helical" evidence="7">
    <location>
        <begin position="12"/>
        <end position="31"/>
    </location>
</feature>
<dbReference type="Pfam" id="PF04193">
    <property type="entry name" value="PQ-loop"/>
    <property type="match status" value="2"/>
</dbReference>
<dbReference type="OrthoDB" id="75720at2759"/>
<keyword evidence="2" id="KW-0813">Transport</keyword>
<evidence type="ECO:0000256" key="1">
    <source>
        <dbReference type="ARBA" id="ARBA00004127"/>
    </source>
</evidence>
<dbReference type="GO" id="GO:0000324">
    <property type="term" value="C:fungal-type vacuole"/>
    <property type="evidence" value="ECO:0007669"/>
    <property type="project" value="TreeGrafter"/>
</dbReference>
<evidence type="ECO:0000256" key="4">
    <source>
        <dbReference type="ARBA" id="ARBA00022737"/>
    </source>
</evidence>
<dbReference type="SMART" id="SM00679">
    <property type="entry name" value="CTNS"/>
    <property type="match status" value="2"/>
</dbReference>
<feature type="transmembrane region" description="Helical" evidence="7">
    <location>
        <begin position="144"/>
        <end position="166"/>
    </location>
</feature>
<dbReference type="Gene3D" id="1.20.1280.290">
    <property type="match status" value="1"/>
</dbReference>
<comment type="subcellular location">
    <subcellularLocation>
        <location evidence="1">Endomembrane system</location>
        <topology evidence="1">Multi-pass membrane protein</topology>
    </subcellularLocation>
</comment>
<dbReference type="GO" id="GO:0005774">
    <property type="term" value="C:vacuolar membrane"/>
    <property type="evidence" value="ECO:0007669"/>
    <property type="project" value="TreeGrafter"/>
</dbReference>
<evidence type="ECO:0000313" key="8">
    <source>
        <dbReference type="EMBL" id="VVT44044.1"/>
    </source>
</evidence>
<keyword evidence="6 7" id="KW-0472">Membrane</keyword>